<evidence type="ECO:0000256" key="1">
    <source>
        <dbReference type="SAM" id="MobiDB-lite"/>
    </source>
</evidence>
<evidence type="ECO:0000313" key="5">
    <source>
        <dbReference type="Proteomes" id="UP000019116"/>
    </source>
</evidence>
<reference evidence="4" key="1">
    <citation type="submission" date="2018-08" db="EMBL/GenBank/DDBJ databases">
        <authorList>
            <person name="Rossello M."/>
        </authorList>
    </citation>
    <scope>NUCLEOTIDE SEQUENCE [LARGE SCALE GENOMIC DNA]</scope>
    <source>
        <strain evidence="4">cv. Chinese Spring</strain>
    </source>
</reference>
<sequence>MDRFQDGHHVRLRSRVQDTYLHAADDGESVTLSQLRASMNAAWAVHIYNGEDGDGSGEISGFVSRAGSRASSGVVSVSGSGDGDGDGDGGDGDGSDDGDGPYLLLHSAAYGRYLAATDRPARPGHNGLCTELRDYDQPEVEAIKWRAVGSGFADDVVLLRHGDGHYLRGNGKYLPWNSTGVTVDDKASSMMYWIVEPIPLREAGMPAIPAPLPTRPRFTPRVAERQIRGVEPIPEEAGMPANHGPAHPRFSGIFTSPGRRIRFVRALEDGYYPEEVNSWRQFWFRGRSAFSLRGNLADLVVVDGPNIAMCVRAGRHGRLTPLVVDLPDGGYGGTLEIVVFLAGTLVSEFVPSLKSSYLNLMKSETGSARCLQLF</sequence>
<dbReference type="PANTHER" id="PTHR31205:SF83">
    <property type="entry name" value="GENOME ASSEMBLY, CHROMOSOME: II"/>
    <property type="match status" value="1"/>
</dbReference>
<dbReference type="EnsemblPlants" id="TraesCS2A02G080200.1">
    <property type="protein sequence ID" value="TraesCS2A02G080200.1"/>
    <property type="gene ID" value="TraesCS2A02G080200"/>
</dbReference>
<dbReference type="InterPro" id="IPR008999">
    <property type="entry name" value="Actin-crosslinking"/>
</dbReference>
<dbReference type="PANTHER" id="PTHR31205">
    <property type="entry name" value="ACTIN CROSS-LINKING PROTEIN (DUF569)"/>
    <property type="match status" value="1"/>
</dbReference>
<dbReference type="Pfam" id="PF04601">
    <property type="entry name" value="DUF569"/>
    <property type="match status" value="1"/>
</dbReference>
<keyword evidence="5" id="KW-1185">Reference proteome</keyword>
<dbReference type="SUPFAM" id="SSF50405">
    <property type="entry name" value="Actin-crosslinking proteins"/>
    <property type="match status" value="1"/>
</dbReference>
<dbReference type="InterPro" id="IPR007679">
    <property type="entry name" value="DUF569"/>
</dbReference>
<dbReference type="AlphaFoldDB" id="A0A3B6ASQ6"/>
<evidence type="ECO:0000259" key="2">
    <source>
        <dbReference type="Pfam" id="PF04601"/>
    </source>
</evidence>
<dbReference type="InterPro" id="IPR054726">
    <property type="entry name" value="Ubiq_DUF569-assoc"/>
</dbReference>
<dbReference type="Gramene" id="TraesROB_scaffold_093634_01G000200.1">
    <property type="protein sequence ID" value="TraesROB_scaffold_093634_01G000200.1"/>
    <property type="gene ID" value="TraesROB_scaffold_093634_01G000200"/>
</dbReference>
<dbReference type="STRING" id="4565.A0A3B6ASQ6"/>
<proteinExistence type="predicted"/>
<dbReference type="Gramene" id="TraesCS2A02G080200.1">
    <property type="protein sequence ID" value="TraesCS2A02G080200.1"/>
    <property type="gene ID" value="TraesCS2A02G080200"/>
</dbReference>
<dbReference type="Gramene" id="TraesCS2A03G0157400.1">
    <property type="protein sequence ID" value="TraesCS2A03G0157400.1.CDS"/>
    <property type="gene ID" value="TraesCS2A03G0157400"/>
</dbReference>
<dbReference type="Pfam" id="PF22932">
    <property type="entry name" value="Ubiq_DUF_assoc"/>
    <property type="match status" value="1"/>
</dbReference>
<evidence type="ECO:0000313" key="4">
    <source>
        <dbReference type="EnsemblPlants" id="TraesCS2A02G080200.1"/>
    </source>
</evidence>
<feature type="compositionally biased region" description="Acidic residues" evidence="1">
    <location>
        <begin position="83"/>
        <end position="98"/>
    </location>
</feature>
<evidence type="ECO:0000259" key="3">
    <source>
        <dbReference type="Pfam" id="PF22932"/>
    </source>
</evidence>
<dbReference type="Proteomes" id="UP000019116">
    <property type="component" value="Chromosome 2A"/>
</dbReference>
<reference evidence="4" key="2">
    <citation type="submission" date="2018-10" db="UniProtKB">
        <authorList>
            <consortium name="EnsemblPlants"/>
        </authorList>
    </citation>
    <scope>IDENTIFICATION</scope>
</reference>
<feature type="domain" description="DUF569" evidence="3">
    <location>
        <begin position="258"/>
        <end position="340"/>
    </location>
</feature>
<feature type="domain" description="DUF569" evidence="2">
    <location>
        <begin position="1"/>
        <end position="48"/>
    </location>
</feature>
<dbReference type="CDD" id="cd23340">
    <property type="entry name" value="beta-trefoil_FSCN_ACP-like"/>
    <property type="match status" value="1"/>
</dbReference>
<organism evidence="4">
    <name type="scientific">Triticum aestivum</name>
    <name type="common">Wheat</name>
    <dbReference type="NCBI Taxonomy" id="4565"/>
    <lineage>
        <taxon>Eukaryota</taxon>
        <taxon>Viridiplantae</taxon>
        <taxon>Streptophyta</taxon>
        <taxon>Embryophyta</taxon>
        <taxon>Tracheophyta</taxon>
        <taxon>Spermatophyta</taxon>
        <taxon>Magnoliopsida</taxon>
        <taxon>Liliopsida</taxon>
        <taxon>Poales</taxon>
        <taxon>Poaceae</taxon>
        <taxon>BOP clade</taxon>
        <taxon>Pooideae</taxon>
        <taxon>Triticodae</taxon>
        <taxon>Triticeae</taxon>
        <taxon>Triticinae</taxon>
        <taxon>Triticum</taxon>
    </lineage>
</organism>
<feature type="region of interest" description="Disordered" evidence="1">
    <location>
        <begin position="73"/>
        <end position="98"/>
    </location>
</feature>
<accession>A0A3B6ASQ6</accession>
<dbReference type="OrthoDB" id="701033at2759"/>
<protein>
    <submittedName>
        <fullName evidence="4">Uncharacterized protein</fullName>
    </submittedName>
</protein>
<name>A0A3B6ASQ6_WHEAT</name>